<organism evidence="1 2">
    <name type="scientific">Cinchona calisaya</name>
    <dbReference type="NCBI Taxonomy" id="153742"/>
    <lineage>
        <taxon>Eukaryota</taxon>
        <taxon>Viridiplantae</taxon>
        <taxon>Streptophyta</taxon>
        <taxon>Embryophyta</taxon>
        <taxon>Tracheophyta</taxon>
        <taxon>Spermatophyta</taxon>
        <taxon>Magnoliopsida</taxon>
        <taxon>eudicotyledons</taxon>
        <taxon>Gunneridae</taxon>
        <taxon>Pentapetalae</taxon>
        <taxon>asterids</taxon>
        <taxon>lamiids</taxon>
        <taxon>Gentianales</taxon>
        <taxon>Rubiaceae</taxon>
        <taxon>Cinchonoideae</taxon>
        <taxon>Cinchoneae</taxon>
        <taxon>Cinchona</taxon>
    </lineage>
</organism>
<name>A0ABD2ZT80_9GENT</name>
<proteinExistence type="predicted"/>
<evidence type="ECO:0000313" key="1">
    <source>
        <dbReference type="EMBL" id="KAL3522493.1"/>
    </source>
</evidence>
<dbReference type="Proteomes" id="UP001630127">
    <property type="component" value="Unassembled WGS sequence"/>
</dbReference>
<gene>
    <name evidence="1" type="ORF">ACH5RR_015327</name>
</gene>
<dbReference type="EMBL" id="JBJUIK010000007">
    <property type="protein sequence ID" value="KAL3522493.1"/>
    <property type="molecule type" value="Genomic_DNA"/>
</dbReference>
<keyword evidence="2" id="KW-1185">Reference proteome</keyword>
<evidence type="ECO:0000313" key="2">
    <source>
        <dbReference type="Proteomes" id="UP001630127"/>
    </source>
</evidence>
<sequence>MGRPIALIAKKPFIIVDSIKAVVMECIVEAVGAVDIDVWVDGAATKLVGAAAKHVGAAAGTVYTATESYSATARTSSATASFIETTSTTASLCQSAAVQTKNTSIAAAHGLSSPFASSTAPTLCQSAAAQVEKKQKASAHLLHDQNEAIPTIICLPVESQERRTMTAQSQRRRKKAASSLEESEAFVHSKDGIWESAKEVYNKGMKNMGNVLLDEEIINMSSRVQRLSCLNYYGPFTMYFIESF</sequence>
<dbReference type="AlphaFoldDB" id="A0ABD2ZT80"/>
<comment type="caution">
    <text evidence="1">The sequence shown here is derived from an EMBL/GenBank/DDBJ whole genome shotgun (WGS) entry which is preliminary data.</text>
</comment>
<reference evidence="1 2" key="1">
    <citation type="submission" date="2024-11" db="EMBL/GenBank/DDBJ databases">
        <title>A near-complete genome assembly of Cinchona calisaya.</title>
        <authorList>
            <person name="Lian D.C."/>
            <person name="Zhao X.W."/>
            <person name="Wei L."/>
        </authorList>
    </citation>
    <scope>NUCLEOTIDE SEQUENCE [LARGE SCALE GENOMIC DNA]</scope>
    <source>
        <tissue evidence="1">Nenye</tissue>
    </source>
</reference>
<accession>A0ABD2ZT80</accession>
<protein>
    <submittedName>
        <fullName evidence="1">Uncharacterized protein</fullName>
    </submittedName>
</protein>